<keyword evidence="3" id="KW-1185">Reference proteome</keyword>
<organism evidence="2 3">
    <name type="scientific">Brumicola blandensis</name>
    <dbReference type="NCBI Taxonomy" id="3075611"/>
    <lineage>
        <taxon>Bacteria</taxon>
        <taxon>Pseudomonadati</taxon>
        <taxon>Pseudomonadota</taxon>
        <taxon>Gammaproteobacteria</taxon>
        <taxon>Alteromonadales</taxon>
        <taxon>Alteromonadaceae</taxon>
        <taxon>Brumicola</taxon>
    </lineage>
</organism>
<evidence type="ECO:0000256" key="1">
    <source>
        <dbReference type="SAM" id="Coils"/>
    </source>
</evidence>
<protein>
    <submittedName>
        <fullName evidence="2">Uncharacterized protein</fullName>
    </submittedName>
</protein>
<dbReference type="Proteomes" id="UP001249020">
    <property type="component" value="Unassembled WGS sequence"/>
</dbReference>
<comment type="caution">
    <text evidence="2">The sequence shown here is derived from an EMBL/GenBank/DDBJ whole genome shotgun (WGS) entry which is preliminary data.</text>
</comment>
<proteinExistence type="predicted"/>
<evidence type="ECO:0000313" key="3">
    <source>
        <dbReference type="Proteomes" id="UP001249020"/>
    </source>
</evidence>
<dbReference type="AlphaFoldDB" id="A0AAW8QYK7"/>
<sequence length="197" mass="22514">MKALVLLALLIPLSGCELLQKNMNQDPPEVLDLMLSTYCTSPESMATFEEYCELKAWADKLIEASSTAWPERSKLIDSLGDEPKQLLEKVLLSQSEDTPYRNRLRAQNWIEDLQTRTDKAMTQVLDVIIYSQSQQLLELESAITILSEVNGRQAKTIASQEIQLEEKNKEIENQRKQVEQLLDIEASMVNQNRSDNK</sequence>
<evidence type="ECO:0000313" key="2">
    <source>
        <dbReference type="EMBL" id="MDT0581076.1"/>
    </source>
</evidence>
<dbReference type="EMBL" id="JAVRIE010000001">
    <property type="protein sequence ID" value="MDT0581076.1"/>
    <property type="molecule type" value="Genomic_DNA"/>
</dbReference>
<name>A0AAW8QYK7_9ALTE</name>
<dbReference type="RefSeq" id="WP_311359891.1">
    <property type="nucleotide sequence ID" value="NZ_JAVRIE010000001.1"/>
</dbReference>
<feature type="coiled-coil region" evidence="1">
    <location>
        <begin position="154"/>
        <end position="184"/>
    </location>
</feature>
<reference evidence="2 3" key="1">
    <citation type="submission" date="2023-09" db="EMBL/GenBank/DDBJ databases">
        <authorList>
            <person name="Rey-Velasco X."/>
        </authorList>
    </citation>
    <scope>NUCLEOTIDE SEQUENCE [LARGE SCALE GENOMIC DNA]</scope>
    <source>
        <strain evidence="2 3">W409</strain>
    </source>
</reference>
<accession>A0AAW8QYK7</accession>
<keyword evidence="1" id="KW-0175">Coiled coil</keyword>
<gene>
    <name evidence="2" type="ORF">RM544_00840</name>
</gene>